<dbReference type="PANTHER" id="PTHR10799">
    <property type="entry name" value="SNF2/RAD54 HELICASE FAMILY"/>
    <property type="match status" value="1"/>
</dbReference>
<evidence type="ECO:0000313" key="2">
    <source>
        <dbReference type="Proteomes" id="UP001443914"/>
    </source>
</evidence>
<name>A0AAW1KAZ2_SAPOF</name>
<dbReference type="InterPro" id="IPR027417">
    <property type="entry name" value="P-loop_NTPase"/>
</dbReference>
<keyword evidence="2" id="KW-1185">Reference proteome</keyword>
<dbReference type="Gene3D" id="3.40.50.300">
    <property type="entry name" value="P-loop containing nucleotide triphosphate hydrolases"/>
    <property type="match status" value="1"/>
</dbReference>
<reference evidence="1 2" key="1">
    <citation type="submission" date="2024-03" db="EMBL/GenBank/DDBJ databases">
        <title>WGS assembly of Saponaria officinalis var. Norfolk2.</title>
        <authorList>
            <person name="Jenkins J."/>
            <person name="Shu S."/>
            <person name="Grimwood J."/>
            <person name="Barry K."/>
            <person name="Goodstein D."/>
            <person name="Schmutz J."/>
            <person name="Leebens-Mack J."/>
            <person name="Osbourn A."/>
        </authorList>
    </citation>
    <scope>NUCLEOTIDE SEQUENCE [LARGE SCALE GENOMIC DNA]</scope>
    <source>
        <strain evidence="2">cv. Norfolk2</strain>
        <strain evidence="1">JIC</strain>
        <tissue evidence="1">Leaf</tissue>
    </source>
</reference>
<organism evidence="1 2">
    <name type="scientific">Saponaria officinalis</name>
    <name type="common">Common soapwort</name>
    <name type="synonym">Lychnis saponaria</name>
    <dbReference type="NCBI Taxonomy" id="3572"/>
    <lineage>
        <taxon>Eukaryota</taxon>
        <taxon>Viridiplantae</taxon>
        <taxon>Streptophyta</taxon>
        <taxon>Embryophyta</taxon>
        <taxon>Tracheophyta</taxon>
        <taxon>Spermatophyta</taxon>
        <taxon>Magnoliopsida</taxon>
        <taxon>eudicotyledons</taxon>
        <taxon>Gunneridae</taxon>
        <taxon>Pentapetalae</taxon>
        <taxon>Caryophyllales</taxon>
        <taxon>Caryophyllaceae</taxon>
        <taxon>Caryophylleae</taxon>
        <taxon>Saponaria</taxon>
    </lineage>
</organism>
<gene>
    <name evidence="1" type="ORF">RND81_06G157700</name>
</gene>
<evidence type="ECO:0000313" key="1">
    <source>
        <dbReference type="EMBL" id="KAK9715330.1"/>
    </source>
</evidence>
<sequence length="155" mass="17828">MVYTVIGSLIISFEIVRLSGDSLSIGYNCTRFYKCLFAHKQIRKSGRKIDNPRLSMSFGPTAQTSSSTASIMRAFHPLIRVPYFYPPLDQIVGKCGKFQLLGKLPIKVFARKYTVLILSQWTKILDIMDFYFSEEGFKVRRIDDNVKLDERGRQS</sequence>
<dbReference type="Proteomes" id="UP001443914">
    <property type="component" value="Unassembled WGS sequence"/>
</dbReference>
<protein>
    <submittedName>
        <fullName evidence="1">Uncharacterized protein</fullName>
    </submittedName>
</protein>
<dbReference type="AlphaFoldDB" id="A0AAW1KAZ2"/>
<dbReference type="EMBL" id="JBDFQZ010000006">
    <property type="protein sequence ID" value="KAK9715331.1"/>
    <property type="molecule type" value="Genomic_DNA"/>
</dbReference>
<accession>A0AAW1KAZ2</accession>
<dbReference type="SUPFAM" id="SSF52540">
    <property type="entry name" value="P-loop containing nucleoside triphosphate hydrolases"/>
    <property type="match status" value="1"/>
</dbReference>
<proteinExistence type="predicted"/>
<comment type="caution">
    <text evidence="1">The sequence shown here is derived from an EMBL/GenBank/DDBJ whole genome shotgun (WGS) entry which is preliminary data.</text>
</comment>
<dbReference type="EMBL" id="JBDFQZ010000006">
    <property type="protein sequence ID" value="KAK9715330.1"/>
    <property type="molecule type" value="Genomic_DNA"/>
</dbReference>